<evidence type="ECO:0000256" key="2">
    <source>
        <dbReference type="ARBA" id="ARBA00023015"/>
    </source>
</evidence>
<accession>A0ABX1MK05</accession>
<dbReference type="InterPro" id="IPR001647">
    <property type="entry name" value="HTH_TetR"/>
</dbReference>
<dbReference type="InterPro" id="IPR039538">
    <property type="entry name" value="BetI_C"/>
</dbReference>
<dbReference type="RefSeq" id="WP_210147863.1">
    <property type="nucleotide sequence ID" value="NZ_CP059560.1"/>
</dbReference>
<dbReference type="InterPro" id="IPR036271">
    <property type="entry name" value="Tet_transcr_reg_TetR-rel_C_sf"/>
</dbReference>
<dbReference type="InterPro" id="IPR009057">
    <property type="entry name" value="Homeodomain-like_sf"/>
</dbReference>
<evidence type="ECO:0000256" key="4">
    <source>
        <dbReference type="ARBA" id="ARBA00023163"/>
    </source>
</evidence>
<keyword evidence="1" id="KW-0678">Repressor</keyword>
<dbReference type="Gene3D" id="1.10.357.10">
    <property type="entry name" value="Tetracycline Repressor, domain 2"/>
    <property type="match status" value="1"/>
</dbReference>
<evidence type="ECO:0000256" key="3">
    <source>
        <dbReference type="ARBA" id="ARBA00023125"/>
    </source>
</evidence>
<sequence length="215" mass="23769">MLLQTDYDHEKRPMCPESLEPSRAEVRRAQILAAAVDCFRQHGFHGASIAQISKAAGMSAGHIYHYYENKEAIISAIVAGDLERFLILTAEIRSACNVREAMLARVAEGIDQCLDYQTAGLKLEIVAEASRNPHVAEIVRSADAACRNSLVLTMRDMRRAGGHEDNDATLAAMVEVVIALFEGLQIRTIRNPDIDHKAVIPLFQNALRNLLDHTP</sequence>
<evidence type="ECO:0000259" key="6">
    <source>
        <dbReference type="PROSITE" id="PS50977"/>
    </source>
</evidence>
<dbReference type="PROSITE" id="PS50977">
    <property type="entry name" value="HTH_TETR_2"/>
    <property type="match status" value="1"/>
</dbReference>
<dbReference type="SUPFAM" id="SSF46689">
    <property type="entry name" value="Homeodomain-like"/>
    <property type="match status" value="1"/>
</dbReference>
<dbReference type="PANTHER" id="PTHR30055:SF226">
    <property type="entry name" value="HTH-TYPE TRANSCRIPTIONAL REGULATOR PKSA"/>
    <property type="match status" value="1"/>
</dbReference>
<evidence type="ECO:0000256" key="1">
    <source>
        <dbReference type="ARBA" id="ARBA00022491"/>
    </source>
</evidence>
<dbReference type="InterPro" id="IPR050109">
    <property type="entry name" value="HTH-type_TetR-like_transc_reg"/>
</dbReference>
<name>A0ABX1MK05_9RHOO</name>
<dbReference type="SUPFAM" id="SSF48498">
    <property type="entry name" value="Tetracyclin repressor-like, C-terminal domain"/>
    <property type="match status" value="1"/>
</dbReference>
<gene>
    <name evidence="7" type="ORF">GPA26_07270</name>
</gene>
<keyword evidence="8" id="KW-1185">Reference proteome</keyword>
<evidence type="ECO:0000313" key="7">
    <source>
        <dbReference type="EMBL" id="NMF88283.1"/>
    </source>
</evidence>
<feature type="domain" description="HTH tetR-type" evidence="6">
    <location>
        <begin position="25"/>
        <end position="85"/>
    </location>
</feature>
<protein>
    <submittedName>
        <fullName evidence="7">TetR family transcriptional regulator</fullName>
    </submittedName>
</protein>
<reference evidence="7 8" key="1">
    <citation type="submission" date="2019-12" db="EMBL/GenBank/DDBJ databases">
        <title>Comparative genomics gives insights into the taxonomy of the Azoarcus-Aromatoleum group and reveals separate origins of nif in the plant-associated Azoarcus and non-plant-associated Aromatoleum sub-groups.</title>
        <authorList>
            <person name="Lafos M."/>
            <person name="Maluk M."/>
            <person name="Batista M."/>
            <person name="Junghare M."/>
            <person name="Carmona M."/>
            <person name="Faoro H."/>
            <person name="Cruz L.M."/>
            <person name="Battistoni F."/>
            <person name="De Souza E."/>
            <person name="Pedrosa F."/>
            <person name="Chen W.-M."/>
            <person name="Poole P.S."/>
            <person name="Dixon R.A."/>
            <person name="James E.K."/>
        </authorList>
    </citation>
    <scope>NUCLEOTIDE SEQUENCE [LARGE SCALE GENOMIC DNA]</scope>
    <source>
        <strain evidence="7 8">ToN1</strain>
    </source>
</reference>
<dbReference type="Pfam" id="PF00440">
    <property type="entry name" value="TetR_N"/>
    <property type="match status" value="1"/>
</dbReference>
<proteinExistence type="predicted"/>
<dbReference type="Pfam" id="PF13977">
    <property type="entry name" value="TetR_C_6"/>
    <property type="match status" value="1"/>
</dbReference>
<keyword evidence="4" id="KW-0804">Transcription</keyword>
<comment type="caution">
    <text evidence="7">The sequence shown here is derived from an EMBL/GenBank/DDBJ whole genome shotgun (WGS) entry which is preliminary data.</text>
</comment>
<dbReference type="PRINTS" id="PR00455">
    <property type="entry name" value="HTHTETR"/>
</dbReference>
<organism evidence="7 8">
    <name type="scientific">Aromatoleum petrolei</name>
    <dbReference type="NCBI Taxonomy" id="76116"/>
    <lineage>
        <taxon>Bacteria</taxon>
        <taxon>Pseudomonadati</taxon>
        <taxon>Pseudomonadota</taxon>
        <taxon>Betaproteobacteria</taxon>
        <taxon>Rhodocyclales</taxon>
        <taxon>Rhodocyclaceae</taxon>
        <taxon>Aromatoleum</taxon>
    </lineage>
</organism>
<dbReference type="EMBL" id="WTVR01000011">
    <property type="protein sequence ID" value="NMF88283.1"/>
    <property type="molecule type" value="Genomic_DNA"/>
</dbReference>
<evidence type="ECO:0000256" key="5">
    <source>
        <dbReference type="PROSITE-ProRule" id="PRU00335"/>
    </source>
</evidence>
<dbReference type="PANTHER" id="PTHR30055">
    <property type="entry name" value="HTH-TYPE TRANSCRIPTIONAL REGULATOR RUTR"/>
    <property type="match status" value="1"/>
</dbReference>
<feature type="DNA-binding region" description="H-T-H motif" evidence="5">
    <location>
        <begin position="48"/>
        <end position="67"/>
    </location>
</feature>
<keyword evidence="2" id="KW-0805">Transcription regulation</keyword>
<dbReference type="Proteomes" id="UP000652074">
    <property type="component" value="Unassembled WGS sequence"/>
</dbReference>
<keyword evidence="3 5" id="KW-0238">DNA-binding</keyword>
<evidence type="ECO:0000313" key="8">
    <source>
        <dbReference type="Proteomes" id="UP000652074"/>
    </source>
</evidence>